<accession>A0ABM1ZBS9</accession>
<reference evidence="4" key="1">
    <citation type="journal article" date="2015" name="Proc. Natl. Acad. Sci. U.S.A.">
        <title>Genome sequence of the Asian Tiger mosquito, Aedes albopictus, reveals insights into its biology, genetics, and evolution.</title>
        <authorList>
            <person name="Chen X.G."/>
            <person name="Jiang X."/>
            <person name="Gu J."/>
            <person name="Xu M."/>
            <person name="Wu Y."/>
            <person name="Deng Y."/>
            <person name="Zhang C."/>
            <person name="Bonizzoni M."/>
            <person name="Dermauw W."/>
            <person name="Vontas J."/>
            <person name="Armbruster P."/>
            <person name="Huang X."/>
            <person name="Yang Y."/>
            <person name="Zhang H."/>
            <person name="He W."/>
            <person name="Peng H."/>
            <person name="Liu Y."/>
            <person name="Wu K."/>
            <person name="Chen J."/>
            <person name="Lirakis M."/>
            <person name="Topalis P."/>
            <person name="Van Leeuwen T."/>
            <person name="Hall A.B."/>
            <person name="Jiang X."/>
            <person name="Thorpe C."/>
            <person name="Mueller R.L."/>
            <person name="Sun C."/>
            <person name="Waterhouse R.M."/>
            <person name="Yan G."/>
            <person name="Tu Z.J."/>
            <person name="Fang X."/>
            <person name="James A.A."/>
        </authorList>
    </citation>
    <scope>NUCLEOTIDE SEQUENCE [LARGE SCALE GENOMIC DNA]</scope>
    <source>
        <strain evidence="4">Foshan</strain>
    </source>
</reference>
<evidence type="ECO:0000256" key="1">
    <source>
        <dbReference type="SAM" id="Coils"/>
    </source>
</evidence>
<dbReference type="EnsemblMetazoa" id="AALFPA23_016979.R24794">
    <property type="protein sequence ID" value="AALFPA23_016979.P24794"/>
    <property type="gene ID" value="AALFPA23_016979"/>
</dbReference>
<feature type="region of interest" description="Disordered" evidence="2">
    <location>
        <begin position="228"/>
        <end position="258"/>
    </location>
</feature>
<reference evidence="3" key="2">
    <citation type="submission" date="2025-05" db="UniProtKB">
        <authorList>
            <consortium name="EnsemblMetazoa"/>
        </authorList>
    </citation>
    <scope>IDENTIFICATION</scope>
    <source>
        <strain evidence="3">Foshan</strain>
    </source>
</reference>
<evidence type="ECO:0000313" key="3">
    <source>
        <dbReference type="EnsemblMetazoa" id="AALFPA23_016979.P24794"/>
    </source>
</evidence>
<dbReference type="GeneID" id="109418730"/>
<dbReference type="RefSeq" id="XP_019548506.3">
    <property type="nucleotide sequence ID" value="XM_019692961.3"/>
</dbReference>
<sequence length="258" mass="30880">MIHVSDEVMSPSDKTDKTQNLREELTNLKENLRQSQSDIQYLKEKLNEMALSKQYLINDLHQTIFINDKLSRKLSRQRHYFTEENELLKLEMERIKLYLQSQQRSLHASNRKIARHMRGCAGTRFRLGEMFLRMRSTKRRYERRRNRYQQMCFEFAANVREQNRYMLAAVEAKLSNESITTCHRQYLDLLTRCSQLLHENMNLRLLAMNKLDEEERPPHKVRAEVVEISEPDHTSTGSDETIFKTYIKTPKKQRPQSV</sequence>
<evidence type="ECO:0000313" key="4">
    <source>
        <dbReference type="Proteomes" id="UP000069940"/>
    </source>
</evidence>
<name>A0ABM1ZBS9_AEDAL</name>
<dbReference type="Proteomes" id="UP000069940">
    <property type="component" value="Unassembled WGS sequence"/>
</dbReference>
<keyword evidence="1" id="KW-0175">Coiled coil</keyword>
<organism evidence="3 4">
    <name type="scientific">Aedes albopictus</name>
    <name type="common">Asian tiger mosquito</name>
    <name type="synonym">Stegomyia albopicta</name>
    <dbReference type="NCBI Taxonomy" id="7160"/>
    <lineage>
        <taxon>Eukaryota</taxon>
        <taxon>Metazoa</taxon>
        <taxon>Ecdysozoa</taxon>
        <taxon>Arthropoda</taxon>
        <taxon>Hexapoda</taxon>
        <taxon>Insecta</taxon>
        <taxon>Pterygota</taxon>
        <taxon>Neoptera</taxon>
        <taxon>Endopterygota</taxon>
        <taxon>Diptera</taxon>
        <taxon>Nematocera</taxon>
        <taxon>Culicoidea</taxon>
        <taxon>Culicidae</taxon>
        <taxon>Culicinae</taxon>
        <taxon>Aedini</taxon>
        <taxon>Aedes</taxon>
        <taxon>Stegomyia</taxon>
    </lineage>
</organism>
<protein>
    <submittedName>
        <fullName evidence="3">Uncharacterized protein</fullName>
    </submittedName>
</protein>
<keyword evidence="4" id="KW-1185">Reference proteome</keyword>
<feature type="coiled-coil region" evidence="1">
    <location>
        <begin position="15"/>
        <end position="45"/>
    </location>
</feature>
<proteinExistence type="predicted"/>
<evidence type="ECO:0000256" key="2">
    <source>
        <dbReference type="SAM" id="MobiDB-lite"/>
    </source>
</evidence>
<feature type="compositionally biased region" description="Basic residues" evidence="2">
    <location>
        <begin position="249"/>
        <end position="258"/>
    </location>
</feature>